<dbReference type="InterPro" id="IPR036938">
    <property type="entry name" value="PAP2/HPO_sf"/>
</dbReference>
<accession>A0ABW5YF51</accession>
<protein>
    <submittedName>
        <fullName evidence="3">Phosphatase PAP2 family protein</fullName>
    </submittedName>
</protein>
<organism evidence="3 4">
    <name type="scientific">Mucilaginibacter ximonensis</name>
    <dbReference type="NCBI Taxonomy" id="538021"/>
    <lineage>
        <taxon>Bacteria</taxon>
        <taxon>Pseudomonadati</taxon>
        <taxon>Bacteroidota</taxon>
        <taxon>Sphingobacteriia</taxon>
        <taxon>Sphingobacteriales</taxon>
        <taxon>Sphingobacteriaceae</taxon>
        <taxon>Mucilaginibacter</taxon>
    </lineage>
</organism>
<dbReference type="InterPro" id="IPR000326">
    <property type="entry name" value="PAP2/HPO"/>
</dbReference>
<evidence type="ECO:0000313" key="3">
    <source>
        <dbReference type="EMBL" id="MFD2873910.1"/>
    </source>
</evidence>
<evidence type="ECO:0000259" key="2">
    <source>
        <dbReference type="SMART" id="SM00014"/>
    </source>
</evidence>
<reference evidence="4" key="1">
    <citation type="journal article" date="2019" name="Int. J. Syst. Evol. Microbiol.">
        <title>The Global Catalogue of Microorganisms (GCM) 10K type strain sequencing project: providing services to taxonomists for standard genome sequencing and annotation.</title>
        <authorList>
            <consortium name="The Broad Institute Genomics Platform"/>
            <consortium name="The Broad Institute Genome Sequencing Center for Infectious Disease"/>
            <person name="Wu L."/>
            <person name="Ma J."/>
        </authorList>
    </citation>
    <scope>NUCLEOTIDE SEQUENCE [LARGE SCALE GENOMIC DNA]</scope>
    <source>
        <strain evidence="4">KCTC 22437</strain>
    </source>
</reference>
<name>A0ABW5YF51_9SPHI</name>
<keyword evidence="1" id="KW-0732">Signal</keyword>
<feature type="signal peptide" evidence="1">
    <location>
        <begin position="1"/>
        <end position="18"/>
    </location>
</feature>
<dbReference type="Proteomes" id="UP001597557">
    <property type="component" value="Unassembled WGS sequence"/>
</dbReference>
<feature type="chain" id="PRO_5047463296" evidence="1">
    <location>
        <begin position="19"/>
        <end position="266"/>
    </location>
</feature>
<comment type="caution">
    <text evidence="3">The sequence shown here is derived from an EMBL/GenBank/DDBJ whole genome shotgun (WGS) entry which is preliminary data.</text>
</comment>
<dbReference type="EMBL" id="JBHUPD010000003">
    <property type="protein sequence ID" value="MFD2873910.1"/>
    <property type="molecule type" value="Genomic_DNA"/>
</dbReference>
<gene>
    <name evidence="3" type="ORF">ACFS5N_15620</name>
</gene>
<keyword evidence="4" id="KW-1185">Reference proteome</keyword>
<evidence type="ECO:0000313" key="4">
    <source>
        <dbReference type="Proteomes" id="UP001597557"/>
    </source>
</evidence>
<evidence type="ECO:0000256" key="1">
    <source>
        <dbReference type="SAM" id="SignalP"/>
    </source>
</evidence>
<dbReference type="Gene3D" id="1.20.144.10">
    <property type="entry name" value="Phosphatidic acid phosphatase type 2/haloperoxidase"/>
    <property type="match status" value="1"/>
</dbReference>
<feature type="domain" description="Phosphatidic acid phosphatase type 2/haloperoxidase" evidence="2">
    <location>
        <begin position="125"/>
        <end position="226"/>
    </location>
</feature>
<dbReference type="SMART" id="SM00014">
    <property type="entry name" value="acidPPc"/>
    <property type="match status" value="1"/>
</dbReference>
<dbReference type="RefSeq" id="WP_377187561.1">
    <property type="nucleotide sequence ID" value="NZ_JBHUPD010000003.1"/>
</dbReference>
<proteinExistence type="predicted"/>
<dbReference type="SUPFAM" id="SSF48317">
    <property type="entry name" value="Acid phosphatase/Vanadium-dependent haloperoxidase"/>
    <property type="match status" value="1"/>
</dbReference>
<dbReference type="CDD" id="cd03394">
    <property type="entry name" value="PAP2_like_5"/>
    <property type="match status" value="1"/>
</dbReference>
<sequence length="266" mass="29149">MKYIIIACLFLTSLEVSAQAVPDTAKKKLGDTIKKDILTVPDTVRNLHSKALAFVPPLALITYGALSFPVHPIRRFDYYIRNEVQDKYPTFHSVAESYFQFSPIAAVYVLNLAGVEGKNRFVDRTALLGLSAVIFGGSTGIIKKTTHRLRPNGENTMSFPSGHTGTAFMGAEFLAQEFSGKSVWYGVAGYTVATLTGVFRIGNRDHWFSDTVAGAGIGMLSTKAAYFIYPHIRNLLTHTDQKTGRTATLMPSYQDGVPGLSLAMRL</sequence>
<dbReference type="Pfam" id="PF01569">
    <property type="entry name" value="PAP2"/>
    <property type="match status" value="1"/>
</dbReference>